<dbReference type="EMBL" id="QUSL01000001">
    <property type="protein sequence ID" value="RGD87390.1"/>
    <property type="molecule type" value="Genomic_DNA"/>
</dbReference>
<evidence type="ECO:0000259" key="1">
    <source>
        <dbReference type="Pfam" id="PF25856"/>
    </source>
</evidence>
<keyword evidence="2" id="KW-0547">Nucleotide-binding</keyword>
<accession>A0A3E3EHK2</accession>
<dbReference type="AlphaFoldDB" id="A0A3E3EHK2"/>
<sequence>MEIAGDNQVDELDKGKVKEFDLNIEKILENWENYHAIREIIANALDEQVLTNTRDIEIKQAKDGWWHIVDYGRGLNYHHLTQNENEEKLSNDKLIGRFGVGLKDALATLYRHGVDVKIKSKYGIIKLKTASKVGFDDIITLHAEILPSDNIKMIGTNFCLYGCTKEDIEKAKSLFLTFTEDKVLEKTKYGEVLANNGVNSNIYINGVRVAEELNFLFSYNITSLNSQIKKALNRERTNVGRTAYTGRIKDILKDCCSDIVIKKLVEDLQEFGSGNKHDELSWNDIAMYASRKMSEINTATTYVTTDNLKNNPSLIDDMRRNGYNPVVVPDNLINKMEDYNTGAEEGKTLVTANQYIKEEQNRFTPQIVEIDSLSVAERRVYDITDKILELIGGKPRNVKCIQIVEKIYESEIFNETVGLWEPKENRILIKRNQLNELNSYAGTLLHECAHAISGASDVSRDFETELTNVIGCIANKLIDNKM</sequence>
<feature type="domain" description="MPN635 N-terminal" evidence="1">
    <location>
        <begin position="166"/>
        <end position="257"/>
    </location>
</feature>
<dbReference type="InterPro" id="IPR036890">
    <property type="entry name" value="HATPase_C_sf"/>
</dbReference>
<dbReference type="Proteomes" id="UP000261032">
    <property type="component" value="Unassembled WGS sequence"/>
</dbReference>
<protein>
    <submittedName>
        <fullName evidence="2">ATP-binding protein</fullName>
    </submittedName>
</protein>
<dbReference type="InterPro" id="IPR058987">
    <property type="entry name" value="MPN635_N"/>
</dbReference>
<evidence type="ECO:0000313" key="2">
    <source>
        <dbReference type="EMBL" id="RGD87390.1"/>
    </source>
</evidence>
<keyword evidence="2" id="KW-0067">ATP-binding</keyword>
<reference evidence="2 3" key="1">
    <citation type="submission" date="2018-08" db="EMBL/GenBank/DDBJ databases">
        <title>A genome reference for cultivated species of the human gut microbiota.</title>
        <authorList>
            <person name="Zou Y."/>
            <person name="Xue W."/>
            <person name="Luo G."/>
        </authorList>
    </citation>
    <scope>NUCLEOTIDE SEQUENCE [LARGE SCALE GENOMIC DNA]</scope>
    <source>
        <strain evidence="2 3">OM06-4</strain>
    </source>
</reference>
<dbReference type="Gene3D" id="3.30.565.10">
    <property type="entry name" value="Histidine kinase-like ATPase, C-terminal domain"/>
    <property type="match status" value="1"/>
</dbReference>
<name>A0A3E3EHK2_9FIRM</name>
<dbReference type="GO" id="GO:0005524">
    <property type="term" value="F:ATP binding"/>
    <property type="evidence" value="ECO:0007669"/>
    <property type="project" value="UniProtKB-KW"/>
</dbReference>
<dbReference type="Pfam" id="PF25856">
    <property type="entry name" value="MPN635_N"/>
    <property type="match status" value="1"/>
</dbReference>
<proteinExistence type="predicted"/>
<organism evidence="2 3">
    <name type="scientific">Thomasclavelia ramosa</name>
    <dbReference type="NCBI Taxonomy" id="1547"/>
    <lineage>
        <taxon>Bacteria</taxon>
        <taxon>Bacillati</taxon>
        <taxon>Bacillota</taxon>
        <taxon>Erysipelotrichia</taxon>
        <taxon>Erysipelotrichales</taxon>
        <taxon>Coprobacillaceae</taxon>
        <taxon>Thomasclavelia</taxon>
    </lineage>
</organism>
<gene>
    <name evidence="2" type="ORF">DXB93_01185</name>
</gene>
<comment type="caution">
    <text evidence="2">The sequence shown here is derived from an EMBL/GenBank/DDBJ whole genome shotgun (WGS) entry which is preliminary data.</text>
</comment>
<evidence type="ECO:0000313" key="3">
    <source>
        <dbReference type="Proteomes" id="UP000261032"/>
    </source>
</evidence>
<dbReference type="SUPFAM" id="SSF55874">
    <property type="entry name" value="ATPase domain of HSP90 chaperone/DNA topoisomerase II/histidine kinase"/>
    <property type="match status" value="1"/>
</dbReference>